<accession>F2KI42</accession>
<dbReference type="KEGG" id="pba:PSEBR_cmegl63"/>
<proteinExistence type="predicted"/>
<sequence>MEASIVKGLGEGRQLTTRPYALQIALEGLFCYFGLPTCLDRRPCPAEVNHRRSCL</sequence>
<organism evidence="1 2">
    <name type="scientific">Pseudomonas brassicacearum (strain NFM421)</name>
    <dbReference type="NCBI Taxonomy" id="994484"/>
    <lineage>
        <taxon>Bacteria</taxon>
        <taxon>Pseudomonadati</taxon>
        <taxon>Pseudomonadota</taxon>
        <taxon>Gammaproteobacteria</taxon>
        <taxon>Pseudomonadales</taxon>
        <taxon>Pseudomonadaceae</taxon>
        <taxon>Pseudomonas</taxon>
    </lineage>
</organism>
<gene>
    <name evidence="1" type="ORF">PSEBR_cmegl63</name>
</gene>
<dbReference type="STRING" id="994484.PSEBR_cmegl63"/>
<name>F2KI42_PSEBN</name>
<dbReference type="HOGENOM" id="CLU_3028928_0_0_6"/>
<protein>
    <submittedName>
        <fullName evidence="1">Uncharacterized protein</fullName>
    </submittedName>
</protein>
<reference evidence="1 2" key="1">
    <citation type="journal article" date="2011" name="J. Bacteriol.">
        <title>Complete genome sequence of a beneficial plant root-associated bacterium, Pseudomonas brassicacearum.</title>
        <authorList>
            <person name="Ortet P."/>
            <person name="Barakat M."/>
            <person name="Lalaouna D."/>
            <person name="Fochesato S."/>
            <person name="Barbe V."/>
            <person name="Vacherie B."/>
            <person name="Santaella C."/>
            <person name="Heulin T."/>
            <person name="Achouak W."/>
        </authorList>
    </citation>
    <scope>NUCLEOTIDE SEQUENCE [LARGE SCALE GENOMIC DNA]</scope>
    <source>
        <strain evidence="1 2">NFM421</strain>
    </source>
</reference>
<reference key="2">
    <citation type="submission" date="2011-03" db="EMBL/GenBank/DDBJ databases">
        <title>Complete Genome Sequence of a beneficial plant roots-associated bacterium Pseudomonas brassicacearum.</title>
        <authorList>
            <person name="Ortet P."/>
            <person name="Barakat M."/>
            <person name="Lalaouna D."/>
            <person name="Fochesato S."/>
            <person name="Barbe V."/>
            <person name="Santaella C."/>
            <person name="Heulin T."/>
            <person name="Achouak W."/>
        </authorList>
    </citation>
    <scope>NUCLEOTIDE SEQUENCE</scope>
    <source>
        <strain>NFM421</strain>
    </source>
</reference>
<dbReference type="Proteomes" id="UP000006692">
    <property type="component" value="Chromosome"/>
</dbReference>
<evidence type="ECO:0000313" key="1">
    <source>
        <dbReference type="EMBL" id="AEA69558.1"/>
    </source>
</evidence>
<evidence type="ECO:0000313" key="2">
    <source>
        <dbReference type="Proteomes" id="UP000006692"/>
    </source>
</evidence>
<dbReference type="AlphaFoldDB" id="F2KI42"/>
<dbReference type="EMBL" id="CP002585">
    <property type="protein sequence ID" value="AEA69558.1"/>
    <property type="molecule type" value="Genomic_DNA"/>
</dbReference>